<reference evidence="6 7" key="1">
    <citation type="submission" date="2021-01" db="EMBL/GenBank/DDBJ databases">
        <title>Genomic Encyclopedia of Type Strains, Phase IV (KMG-IV): sequencing the most valuable type-strain genomes for metagenomic binning, comparative biology and taxonomic classification.</title>
        <authorList>
            <person name="Goeker M."/>
        </authorList>
    </citation>
    <scope>NUCLEOTIDE SEQUENCE [LARGE SCALE GENOMIC DNA]</scope>
    <source>
        <strain evidence="6 7">DSM 28236</strain>
    </source>
</reference>
<name>A0ABS2PW01_9BACL</name>
<evidence type="ECO:0000256" key="2">
    <source>
        <dbReference type="ARBA" id="ARBA00022980"/>
    </source>
</evidence>
<comment type="similarity">
    <text evidence="1 5">Belongs to the bacterial ribosomal protein bL32 family.</text>
</comment>
<keyword evidence="2 5" id="KW-0689">Ribosomal protein</keyword>
<dbReference type="InterPro" id="IPR002677">
    <property type="entry name" value="Ribosomal_bL32"/>
</dbReference>
<dbReference type="SUPFAM" id="SSF57829">
    <property type="entry name" value="Zn-binding ribosomal proteins"/>
    <property type="match status" value="1"/>
</dbReference>
<dbReference type="PANTHER" id="PTHR35534">
    <property type="entry name" value="50S RIBOSOMAL PROTEIN L32"/>
    <property type="match status" value="1"/>
</dbReference>
<dbReference type="GO" id="GO:0005840">
    <property type="term" value="C:ribosome"/>
    <property type="evidence" value="ECO:0007669"/>
    <property type="project" value="UniProtKB-KW"/>
</dbReference>
<evidence type="ECO:0000256" key="4">
    <source>
        <dbReference type="ARBA" id="ARBA00035178"/>
    </source>
</evidence>
<gene>
    <name evidence="5" type="primary">rpmF</name>
    <name evidence="6" type="ORF">JOD45_000441</name>
</gene>
<organism evidence="6 7">
    <name type="scientific">Scopulibacillus daqui</name>
    <dbReference type="NCBI Taxonomy" id="1469162"/>
    <lineage>
        <taxon>Bacteria</taxon>
        <taxon>Bacillati</taxon>
        <taxon>Bacillota</taxon>
        <taxon>Bacilli</taxon>
        <taxon>Bacillales</taxon>
        <taxon>Sporolactobacillaceae</taxon>
        <taxon>Scopulibacillus</taxon>
    </lineage>
</organism>
<keyword evidence="3 5" id="KW-0687">Ribonucleoprotein</keyword>
<dbReference type="InterPro" id="IPR044957">
    <property type="entry name" value="Ribosomal_bL32_bact"/>
</dbReference>
<dbReference type="InterPro" id="IPR011332">
    <property type="entry name" value="Ribosomal_zn-bd"/>
</dbReference>
<evidence type="ECO:0000256" key="1">
    <source>
        <dbReference type="ARBA" id="ARBA00008560"/>
    </source>
</evidence>
<sequence length="57" mass="6624">MAVPKRRVSTTRKNKRRTHYKLRVPGMVQCDNCGEYKLAHRVCPECGSYKGEEVVEK</sequence>
<evidence type="ECO:0000256" key="3">
    <source>
        <dbReference type="ARBA" id="ARBA00023274"/>
    </source>
</evidence>
<evidence type="ECO:0000313" key="6">
    <source>
        <dbReference type="EMBL" id="MBM7644248.1"/>
    </source>
</evidence>
<comment type="caution">
    <text evidence="6">The sequence shown here is derived from an EMBL/GenBank/DDBJ whole genome shotgun (WGS) entry which is preliminary data.</text>
</comment>
<proteinExistence type="inferred from homology"/>
<evidence type="ECO:0000313" key="7">
    <source>
        <dbReference type="Proteomes" id="UP000808914"/>
    </source>
</evidence>
<dbReference type="EMBL" id="JAFBER010000002">
    <property type="protein sequence ID" value="MBM7644248.1"/>
    <property type="molecule type" value="Genomic_DNA"/>
</dbReference>
<evidence type="ECO:0000256" key="5">
    <source>
        <dbReference type="HAMAP-Rule" id="MF_00340"/>
    </source>
</evidence>
<dbReference type="HAMAP" id="MF_00340">
    <property type="entry name" value="Ribosomal_bL32"/>
    <property type="match status" value="1"/>
</dbReference>
<protein>
    <recommendedName>
        <fullName evidence="4 5">Large ribosomal subunit protein bL32</fullName>
    </recommendedName>
</protein>
<keyword evidence="7" id="KW-1185">Reference proteome</keyword>
<dbReference type="NCBIfam" id="TIGR01031">
    <property type="entry name" value="rpmF_bact"/>
    <property type="match status" value="1"/>
</dbReference>
<dbReference type="RefSeq" id="WP_205002225.1">
    <property type="nucleotide sequence ID" value="NZ_JAFBER010000002.1"/>
</dbReference>
<dbReference type="Proteomes" id="UP000808914">
    <property type="component" value="Unassembled WGS sequence"/>
</dbReference>
<accession>A0ABS2PW01</accession>
<dbReference type="PANTHER" id="PTHR35534:SF2">
    <property type="entry name" value="LARGE RIBOSOMAL SUBUNIT PROTEIN BL32"/>
    <property type="match status" value="1"/>
</dbReference>
<dbReference type="Pfam" id="PF01783">
    <property type="entry name" value="Ribosomal_L32p"/>
    <property type="match status" value="1"/>
</dbReference>